<dbReference type="InterPro" id="IPR012910">
    <property type="entry name" value="Plug_dom"/>
</dbReference>
<evidence type="ECO:0000256" key="8">
    <source>
        <dbReference type="PROSITE-ProRule" id="PRU01360"/>
    </source>
</evidence>
<keyword evidence="5 9" id="KW-0798">TonB box</keyword>
<dbReference type="OrthoDB" id="9760333at2"/>
<dbReference type="InterPro" id="IPR039426">
    <property type="entry name" value="TonB-dep_rcpt-like"/>
</dbReference>
<dbReference type="Gene3D" id="2.40.170.20">
    <property type="entry name" value="TonB-dependent receptor, beta-barrel domain"/>
    <property type="match status" value="1"/>
</dbReference>
<evidence type="ECO:0000256" key="2">
    <source>
        <dbReference type="ARBA" id="ARBA00022448"/>
    </source>
</evidence>
<sequence>MRYVRLVAALGAGTALAGPVLAQTAAPTVALDELSVTAARAPRPVEQIPQSVQIVDRDQIRQQLALTSSPSAVLSKLVPGFSAPNGTISSASESFRGRNLLVLIDGVPVNTPLRDVSRILNLIDLNSVERIEVVAGASSLYSAGATGGTVNFITRRPTDGTPIVTVNTALRTFTADPVHGLAPETSISVTGKVPDGVDYAFTGSGRFAARTYDGKGREMASDGQLGQGGGDRFQLGNINLRLGYDLDLAKRIEFGLTQILLNQDPRYLTDYSAPFARPNYARLYPGLPVAEDTRSLYLRYTDRDTPLGSLSLLGFYNDINKRFNYSEFSYPANPFVTYSLNPASPTSLANQTALATERGGINLTFDTDLGVLLPGMRLTWGSDVISESTRQRARDGADVFTPLQQNSYAGFALLQIPVGERLTLRGGMRYEHFDLDVTGFSRPTTFAATAARNALGYSTFVLPAINVTGGRFSYAAPTFNAGATFNLLPGIDLYGGFSQGYALADIGAFTRRAGLSLAYACPVARPFCLPAGTTIAYSSIAPQAQIVNSYDFGVRGRSGIFSGSLGGFVSTSDEGTTFDPLTNRLSQQKEMIYGVEFVGSAQVTEQLSLGTVLGYREGRYDTNRDGRLDSYLPNNRIGAPFRATVSGTYLFENGVSVRLEGEGFSGRDARIDLAGTRYRLKDAFTVNAAVGAPLAGGELYASVDNLFDVAYWNPTATSVRNLTVYGLGRTVTVGYRKTF</sequence>
<dbReference type="GO" id="GO:0044718">
    <property type="term" value="P:siderophore transmembrane transport"/>
    <property type="evidence" value="ECO:0007669"/>
    <property type="project" value="TreeGrafter"/>
</dbReference>
<dbReference type="RefSeq" id="WP_142585712.1">
    <property type="nucleotide sequence ID" value="NZ_CABFPH010000122.1"/>
</dbReference>
<keyword evidence="13" id="KW-0675">Receptor</keyword>
<evidence type="ECO:0000256" key="5">
    <source>
        <dbReference type="ARBA" id="ARBA00023077"/>
    </source>
</evidence>
<keyword evidence="2 8" id="KW-0813">Transport</keyword>
<dbReference type="PROSITE" id="PS52016">
    <property type="entry name" value="TONB_DEPENDENT_REC_3"/>
    <property type="match status" value="1"/>
</dbReference>
<dbReference type="AlphaFoldDB" id="A0A509EK12"/>
<comment type="subcellular location">
    <subcellularLocation>
        <location evidence="1 8">Cell outer membrane</location>
        <topology evidence="1 8">Multi-pass membrane protein</topology>
    </subcellularLocation>
</comment>
<keyword evidence="10" id="KW-0732">Signal</keyword>
<dbReference type="GO" id="GO:0009279">
    <property type="term" value="C:cell outer membrane"/>
    <property type="evidence" value="ECO:0007669"/>
    <property type="project" value="UniProtKB-SubCell"/>
</dbReference>
<dbReference type="PANTHER" id="PTHR30069">
    <property type="entry name" value="TONB-DEPENDENT OUTER MEMBRANE RECEPTOR"/>
    <property type="match status" value="1"/>
</dbReference>
<evidence type="ECO:0000256" key="7">
    <source>
        <dbReference type="ARBA" id="ARBA00023237"/>
    </source>
</evidence>
<evidence type="ECO:0000256" key="6">
    <source>
        <dbReference type="ARBA" id="ARBA00023136"/>
    </source>
</evidence>
<comment type="similarity">
    <text evidence="8 9">Belongs to the TonB-dependent receptor family.</text>
</comment>
<gene>
    <name evidence="13" type="primary">iutA</name>
    <name evidence="13" type="ORF">MET9862_05042</name>
</gene>
<protein>
    <submittedName>
        <fullName evidence="13">Ferric aerobactin receptor</fullName>
    </submittedName>
</protein>
<dbReference type="GO" id="GO:0015344">
    <property type="term" value="F:siderophore uptake transmembrane transporter activity"/>
    <property type="evidence" value="ECO:0007669"/>
    <property type="project" value="TreeGrafter"/>
</dbReference>
<dbReference type="Proteomes" id="UP000410984">
    <property type="component" value="Unassembled WGS sequence"/>
</dbReference>
<dbReference type="EMBL" id="CABFPH010000122">
    <property type="protein sequence ID" value="VUD74412.1"/>
    <property type="molecule type" value="Genomic_DNA"/>
</dbReference>
<feature type="chain" id="PRO_5021399995" evidence="10">
    <location>
        <begin position="18"/>
        <end position="739"/>
    </location>
</feature>
<dbReference type="InterPro" id="IPR000531">
    <property type="entry name" value="Beta-barrel_TonB"/>
</dbReference>
<dbReference type="SUPFAM" id="SSF56935">
    <property type="entry name" value="Porins"/>
    <property type="match status" value="1"/>
</dbReference>
<feature type="signal peptide" evidence="10">
    <location>
        <begin position="1"/>
        <end position="17"/>
    </location>
</feature>
<dbReference type="InterPro" id="IPR037066">
    <property type="entry name" value="Plug_dom_sf"/>
</dbReference>
<dbReference type="PANTHER" id="PTHR30069:SF42">
    <property type="entry name" value="FERRIC AEROBACTIN RECEPTOR"/>
    <property type="match status" value="1"/>
</dbReference>
<evidence type="ECO:0000256" key="10">
    <source>
        <dbReference type="SAM" id="SignalP"/>
    </source>
</evidence>
<proteinExistence type="inferred from homology"/>
<feature type="domain" description="TonB-dependent receptor plug" evidence="12">
    <location>
        <begin position="45"/>
        <end position="149"/>
    </location>
</feature>
<evidence type="ECO:0000256" key="4">
    <source>
        <dbReference type="ARBA" id="ARBA00022692"/>
    </source>
</evidence>
<accession>A0A509EK12</accession>
<dbReference type="Pfam" id="PF07715">
    <property type="entry name" value="Plug"/>
    <property type="match status" value="1"/>
</dbReference>
<evidence type="ECO:0000259" key="12">
    <source>
        <dbReference type="Pfam" id="PF07715"/>
    </source>
</evidence>
<keyword evidence="3 8" id="KW-1134">Transmembrane beta strand</keyword>
<keyword evidence="7 8" id="KW-0998">Cell outer membrane</keyword>
<evidence type="ECO:0000256" key="3">
    <source>
        <dbReference type="ARBA" id="ARBA00022452"/>
    </source>
</evidence>
<dbReference type="Pfam" id="PF00593">
    <property type="entry name" value="TonB_dep_Rec_b-barrel"/>
    <property type="match status" value="1"/>
</dbReference>
<dbReference type="InterPro" id="IPR036942">
    <property type="entry name" value="Beta-barrel_TonB_sf"/>
</dbReference>
<evidence type="ECO:0000313" key="14">
    <source>
        <dbReference type="Proteomes" id="UP000410984"/>
    </source>
</evidence>
<keyword evidence="14" id="KW-1185">Reference proteome</keyword>
<reference evidence="13 14" key="1">
    <citation type="submission" date="2019-06" db="EMBL/GenBank/DDBJ databases">
        <authorList>
            <person name="Rodrigo-Torres L."/>
            <person name="Arahal R. D."/>
            <person name="Lucena T."/>
        </authorList>
    </citation>
    <scope>NUCLEOTIDE SEQUENCE [LARGE SCALE GENOMIC DNA]</scope>
    <source>
        <strain evidence="13 14">SB0023/3</strain>
    </source>
</reference>
<name>A0A509EK12_9HYPH</name>
<evidence type="ECO:0000313" key="13">
    <source>
        <dbReference type="EMBL" id="VUD74412.1"/>
    </source>
</evidence>
<keyword evidence="4 8" id="KW-0812">Transmembrane</keyword>
<keyword evidence="6 8" id="KW-0472">Membrane</keyword>
<evidence type="ECO:0000256" key="9">
    <source>
        <dbReference type="RuleBase" id="RU003357"/>
    </source>
</evidence>
<feature type="domain" description="TonB-dependent receptor-like beta-barrel" evidence="11">
    <location>
        <begin position="274"/>
        <end position="706"/>
    </location>
</feature>
<organism evidence="13 14">
    <name type="scientific">Methylobacterium symbioticum</name>
    <dbReference type="NCBI Taxonomy" id="2584084"/>
    <lineage>
        <taxon>Bacteria</taxon>
        <taxon>Pseudomonadati</taxon>
        <taxon>Pseudomonadota</taxon>
        <taxon>Alphaproteobacteria</taxon>
        <taxon>Hyphomicrobiales</taxon>
        <taxon>Methylobacteriaceae</taxon>
        <taxon>Methylobacterium</taxon>
    </lineage>
</organism>
<evidence type="ECO:0000259" key="11">
    <source>
        <dbReference type="Pfam" id="PF00593"/>
    </source>
</evidence>
<dbReference type="Gene3D" id="2.170.130.10">
    <property type="entry name" value="TonB-dependent receptor, plug domain"/>
    <property type="match status" value="1"/>
</dbReference>
<evidence type="ECO:0000256" key="1">
    <source>
        <dbReference type="ARBA" id="ARBA00004571"/>
    </source>
</evidence>